<dbReference type="PANTHER" id="PTHR21432:SF20">
    <property type="entry name" value="ACETYL-COA HYDROLASE"/>
    <property type="match status" value="1"/>
</dbReference>
<dbReference type="GO" id="GO:0006083">
    <property type="term" value="P:acetate metabolic process"/>
    <property type="evidence" value="ECO:0007669"/>
    <property type="project" value="InterPro"/>
</dbReference>
<name>A0A2U3DCV3_SULT2</name>
<feature type="domain" description="Acetyl-CoA hydrolase/transferase N-terminal" evidence="3">
    <location>
        <begin position="7"/>
        <end position="167"/>
    </location>
</feature>
<evidence type="ECO:0000259" key="3">
    <source>
        <dbReference type="Pfam" id="PF02550"/>
    </source>
</evidence>
<dbReference type="InterPro" id="IPR026888">
    <property type="entry name" value="AcetylCoA_hyd_C"/>
</dbReference>
<dbReference type="AlphaFoldDB" id="A0A2U3DCV3"/>
<dbReference type="InterPro" id="IPR046433">
    <property type="entry name" value="ActCoA_hydro"/>
</dbReference>
<dbReference type="GO" id="GO:0008775">
    <property type="term" value="F:acetate CoA-transferase activity"/>
    <property type="evidence" value="ECO:0007669"/>
    <property type="project" value="InterPro"/>
</dbReference>
<dbReference type="SUPFAM" id="SSF100950">
    <property type="entry name" value="NagB/RpiA/CoA transferase-like"/>
    <property type="match status" value="2"/>
</dbReference>
<accession>A0A2U3DCV3</accession>
<dbReference type="Gene3D" id="3.40.1080.20">
    <property type="entry name" value="Acetyl-CoA hydrolase/transferase C-terminal domain"/>
    <property type="match status" value="1"/>
</dbReference>
<evidence type="ECO:0000259" key="4">
    <source>
        <dbReference type="Pfam" id="PF13336"/>
    </source>
</evidence>
<dbReference type="Pfam" id="PF02550">
    <property type="entry name" value="AcetylCoA_hydro"/>
    <property type="match status" value="1"/>
</dbReference>
<dbReference type="Gene3D" id="3.30.750.70">
    <property type="entry name" value="4-hydroxybutyrate coenzyme like domains"/>
    <property type="match status" value="1"/>
</dbReference>
<proteinExistence type="inferred from homology"/>
<protein>
    <submittedName>
        <fullName evidence="5">4-hydroxybutyrate CoA-transferase</fullName>
    </submittedName>
</protein>
<organism evidence="5 6">
    <name type="scientific">Sulfoacidibacillus thermotolerans</name>
    <name type="common">Acidibacillus sulfuroxidans</name>
    <dbReference type="NCBI Taxonomy" id="1765684"/>
    <lineage>
        <taxon>Bacteria</taxon>
        <taxon>Bacillati</taxon>
        <taxon>Bacillota</taxon>
        <taxon>Bacilli</taxon>
        <taxon>Bacillales</taxon>
        <taxon>Alicyclobacillaceae</taxon>
        <taxon>Sulfoacidibacillus</taxon>
    </lineage>
</organism>
<dbReference type="InterPro" id="IPR038460">
    <property type="entry name" value="AcetylCoA_hyd_C_sf"/>
</dbReference>
<sequence length="421" mass="46105">MISREAALAKLQSHQRIYVQGMASTPHGLLEELAQRGRELEAVELFHLHVEGDTPWITTDLSGHIYDRSLFIGKNMRDHVREGRASYVPLFLSEIPWFLSQPAFRPDVVFLNVSPPDAHGYVSLGPTLEATRTAIANAQVVIAQINKHVPRVLGDALIPMDHITYGVAWEEPLSAKEATEIDPVTEKIGYYVASLIENRSTLQLGIGNIPDAVLRQLVNHQDLGIHSEMISDGVQTLAEKGVITGRYKTTDPGKIVATFAFGTPELYRFLDDHPLISLRDVDYTNDTAVIRQNSRMVSINSAIEIDLTGQVVAESIGSQVISGVGGQMDFVRGASLSPEGKSIIALPSQTRSGQSRIVATLKPGAGVTTTRNHVQYVVTEYGIADLHGKSLEERARNLIAIAHPANREALIQAAKTMWKGF</sequence>
<dbReference type="Gene3D" id="3.40.1080.10">
    <property type="entry name" value="Glutaconate Coenzyme A-transferase"/>
    <property type="match status" value="1"/>
</dbReference>
<dbReference type="InterPro" id="IPR003702">
    <property type="entry name" value="ActCoA_hydro_N"/>
</dbReference>
<comment type="caution">
    <text evidence="5">The sequence shown here is derived from an EMBL/GenBank/DDBJ whole genome shotgun (WGS) entry which is preliminary data.</text>
</comment>
<keyword evidence="6" id="KW-1185">Reference proteome</keyword>
<reference evidence="5 6" key="1">
    <citation type="submission" date="2016-11" db="EMBL/GenBank/DDBJ databases">
        <title>Comparative genomics of Acidibacillus ferroxidans species.</title>
        <authorList>
            <person name="Oliveira G."/>
            <person name="Nunes G."/>
            <person name="Oliveira R."/>
            <person name="Araujo F."/>
            <person name="Salim A."/>
            <person name="Scholte L."/>
            <person name="Morais D."/>
            <person name="Nancucheo I."/>
            <person name="Johnson D.B."/>
            <person name="Grail B."/>
            <person name="Bittencourt J."/>
            <person name="Valadares R."/>
        </authorList>
    </citation>
    <scope>NUCLEOTIDE SEQUENCE [LARGE SCALE GENOMIC DNA]</scope>
    <source>
        <strain evidence="5 6">Y002</strain>
    </source>
</reference>
<feature type="domain" description="Acetyl-CoA hydrolase/transferase C-terminal" evidence="4">
    <location>
        <begin position="262"/>
        <end position="414"/>
    </location>
</feature>
<dbReference type="Proteomes" id="UP000245380">
    <property type="component" value="Unassembled WGS sequence"/>
</dbReference>
<dbReference type="InterPro" id="IPR037171">
    <property type="entry name" value="NagB/RpiA_transferase-like"/>
</dbReference>
<evidence type="ECO:0000256" key="1">
    <source>
        <dbReference type="ARBA" id="ARBA00009632"/>
    </source>
</evidence>
<evidence type="ECO:0000256" key="2">
    <source>
        <dbReference type="ARBA" id="ARBA00022679"/>
    </source>
</evidence>
<gene>
    <name evidence="5" type="ORF">BM613_00330</name>
</gene>
<dbReference type="EMBL" id="MPDK01000001">
    <property type="protein sequence ID" value="PWI59098.1"/>
    <property type="molecule type" value="Genomic_DNA"/>
</dbReference>
<dbReference type="PANTHER" id="PTHR21432">
    <property type="entry name" value="ACETYL-COA HYDROLASE-RELATED"/>
    <property type="match status" value="1"/>
</dbReference>
<comment type="similarity">
    <text evidence="1">Belongs to the acetyl-CoA hydrolase/transferase family.</text>
</comment>
<keyword evidence="2 5" id="KW-0808">Transferase</keyword>
<dbReference type="Pfam" id="PF13336">
    <property type="entry name" value="AcetylCoA_hyd_C"/>
    <property type="match status" value="1"/>
</dbReference>
<dbReference type="OrthoDB" id="9801795at2"/>
<evidence type="ECO:0000313" key="5">
    <source>
        <dbReference type="EMBL" id="PWI59098.1"/>
    </source>
</evidence>
<evidence type="ECO:0000313" key="6">
    <source>
        <dbReference type="Proteomes" id="UP000245380"/>
    </source>
</evidence>